<sequence>MNKKILNVSINILKGLLVCYIVTIVFILIFSALLTYTKVKENSIPMLNTITMISSISLGAIYSTIKIKEKGWLHGGIVGILYYVVLLILNYTFAKPFTMDIYSMSKLLISLGAGVIGGMIGINLK</sequence>
<keyword evidence="1" id="KW-1133">Transmembrane helix</keyword>
<dbReference type="InterPro" id="IPR023804">
    <property type="entry name" value="DUF3792_TM"/>
</dbReference>
<feature type="transmembrane region" description="Helical" evidence="1">
    <location>
        <begin position="46"/>
        <end position="65"/>
    </location>
</feature>
<dbReference type="KEGG" id="spoa:EQM13_07270"/>
<accession>A0A410QBR4</accession>
<dbReference type="OrthoDB" id="1708216at2"/>
<reference evidence="3" key="1">
    <citation type="submission" date="2019-01" db="EMBL/GenBank/DDBJ databases">
        <title>Draft genomes of a novel of Sporanaerobacter strains.</title>
        <authorList>
            <person name="Ma S."/>
        </authorList>
    </citation>
    <scope>NUCLEOTIDE SEQUENCE [LARGE SCALE GENOMIC DNA]</scope>
    <source>
        <strain evidence="3">NJN-17</strain>
    </source>
</reference>
<dbReference type="RefSeq" id="WP_083381990.1">
    <property type="nucleotide sequence ID" value="NZ_CP035282.1"/>
</dbReference>
<evidence type="ECO:0000256" key="1">
    <source>
        <dbReference type="SAM" id="Phobius"/>
    </source>
</evidence>
<dbReference type="Proteomes" id="UP000287969">
    <property type="component" value="Chromosome"/>
</dbReference>
<feature type="transmembrane region" description="Helical" evidence="1">
    <location>
        <begin position="72"/>
        <end position="93"/>
    </location>
</feature>
<dbReference type="EMBL" id="CP035282">
    <property type="protein sequence ID" value="QAT61390.1"/>
    <property type="molecule type" value="Genomic_DNA"/>
</dbReference>
<feature type="transmembrane region" description="Helical" evidence="1">
    <location>
        <begin position="12"/>
        <end position="34"/>
    </location>
</feature>
<organism evidence="2 3">
    <name type="scientific">Acidilutibacter cellobiosedens</name>
    <dbReference type="NCBI Taxonomy" id="2507161"/>
    <lineage>
        <taxon>Bacteria</taxon>
        <taxon>Bacillati</taxon>
        <taxon>Bacillota</taxon>
        <taxon>Tissierellia</taxon>
        <taxon>Tissierellales</taxon>
        <taxon>Acidilutibacteraceae</taxon>
        <taxon>Acidilutibacter</taxon>
    </lineage>
</organism>
<dbReference type="AlphaFoldDB" id="A0A410QBR4"/>
<proteinExistence type="predicted"/>
<feature type="transmembrane region" description="Helical" evidence="1">
    <location>
        <begin position="105"/>
        <end position="124"/>
    </location>
</feature>
<keyword evidence="3" id="KW-1185">Reference proteome</keyword>
<name>A0A410QBR4_9FIRM</name>
<gene>
    <name evidence="2" type="ORF">EQM13_07270</name>
</gene>
<dbReference type="NCBIfam" id="TIGR04086">
    <property type="entry name" value="TIGR04086_membr"/>
    <property type="match status" value="1"/>
</dbReference>
<dbReference type="Pfam" id="PF12670">
    <property type="entry name" value="DUF3792"/>
    <property type="match status" value="1"/>
</dbReference>
<protein>
    <submittedName>
        <fullName evidence="2">TIGR04086 family membrane protein</fullName>
    </submittedName>
</protein>
<keyword evidence="1" id="KW-0472">Membrane</keyword>
<evidence type="ECO:0000313" key="2">
    <source>
        <dbReference type="EMBL" id="QAT61390.1"/>
    </source>
</evidence>
<evidence type="ECO:0000313" key="3">
    <source>
        <dbReference type="Proteomes" id="UP000287969"/>
    </source>
</evidence>
<keyword evidence="1" id="KW-0812">Transmembrane</keyword>